<dbReference type="InterPro" id="IPR052020">
    <property type="entry name" value="Cyclic_di-GMP/3'3'-cGAMP_PDE"/>
</dbReference>
<feature type="modified residue" description="4-aspartylphosphate" evidence="1">
    <location>
        <position position="53"/>
    </location>
</feature>
<dbReference type="EMBL" id="MGDD01000019">
    <property type="protein sequence ID" value="OGL49325.1"/>
    <property type="molecule type" value="Genomic_DNA"/>
</dbReference>
<dbReference type="GO" id="GO:0000160">
    <property type="term" value="P:phosphorelay signal transduction system"/>
    <property type="evidence" value="ECO:0007669"/>
    <property type="project" value="InterPro"/>
</dbReference>
<dbReference type="CDD" id="cd00077">
    <property type="entry name" value="HDc"/>
    <property type="match status" value="1"/>
</dbReference>
<dbReference type="PANTHER" id="PTHR45228">
    <property type="entry name" value="CYCLIC DI-GMP PHOSPHODIESTERASE TM_0186-RELATED"/>
    <property type="match status" value="1"/>
</dbReference>
<dbReference type="Proteomes" id="UP000179266">
    <property type="component" value="Unassembled WGS sequence"/>
</dbReference>
<dbReference type="CDD" id="cd00156">
    <property type="entry name" value="REC"/>
    <property type="match status" value="1"/>
</dbReference>
<dbReference type="PROSITE" id="PS50110">
    <property type="entry name" value="RESPONSE_REGULATORY"/>
    <property type="match status" value="1"/>
</dbReference>
<name>A0A1F7S686_9BACT</name>
<dbReference type="InterPro" id="IPR037522">
    <property type="entry name" value="HD_GYP_dom"/>
</dbReference>
<dbReference type="Pfam" id="PF00072">
    <property type="entry name" value="Response_reg"/>
    <property type="match status" value="1"/>
</dbReference>
<comment type="caution">
    <text evidence="4">The sequence shown here is derived from an EMBL/GenBank/DDBJ whole genome shotgun (WGS) entry which is preliminary data.</text>
</comment>
<reference evidence="4 5" key="1">
    <citation type="journal article" date="2016" name="Nat. Commun.">
        <title>Thousands of microbial genomes shed light on interconnected biogeochemical processes in an aquifer system.</title>
        <authorList>
            <person name="Anantharaman K."/>
            <person name="Brown C.T."/>
            <person name="Hug L.A."/>
            <person name="Sharon I."/>
            <person name="Castelle C.J."/>
            <person name="Probst A.J."/>
            <person name="Thomas B.C."/>
            <person name="Singh A."/>
            <person name="Wilkins M.J."/>
            <person name="Karaoz U."/>
            <person name="Brodie E.L."/>
            <person name="Williams K.H."/>
            <person name="Hubbard S.S."/>
            <person name="Banfield J.F."/>
        </authorList>
    </citation>
    <scope>NUCLEOTIDE SEQUENCE [LARGE SCALE GENOMIC DNA]</scope>
</reference>
<feature type="domain" description="Response regulatory" evidence="2">
    <location>
        <begin position="5"/>
        <end position="118"/>
    </location>
</feature>
<evidence type="ECO:0008006" key="6">
    <source>
        <dbReference type="Google" id="ProtNLM"/>
    </source>
</evidence>
<dbReference type="Gene3D" id="3.40.50.2300">
    <property type="match status" value="1"/>
</dbReference>
<dbReference type="Pfam" id="PF13487">
    <property type="entry name" value="HD_5"/>
    <property type="match status" value="1"/>
</dbReference>
<protein>
    <recommendedName>
        <fullName evidence="6">Response regulatory domain-containing protein</fullName>
    </recommendedName>
</protein>
<feature type="domain" description="HD-GYP" evidence="3">
    <location>
        <begin position="145"/>
        <end position="342"/>
    </location>
</feature>
<dbReference type="SUPFAM" id="SSF52172">
    <property type="entry name" value="CheY-like"/>
    <property type="match status" value="1"/>
</dbReference>
<gene>
    <name evidence="4" type="ORF">A2161_08375</name>
</gene>
<evidence type="ECO:0000313" key="5">
    <source>
        <dbReference type="Proteomes" id="UP000179266"/>
    </source>
</evidence>
<dbReference type="SMART" id="SM00448">
    <property type="entry name" value="REC"/>
    <property type="match status" value="1"/>
</dbReference>
<evidence type="ECO:0000259" key="3">
    <source>
        <dbReference type="PROSITE" id="PS51832"/>
    </source>
</evidence>
<dbReference type="AlphaFoldDB" id="A0A1F7S686"/>
<evidence type="ECO:0000256" key="1">
    <source>
        <dbReference type="PROSITE-ProRule" id="PRU00169"/>
    </source>
</evidence>
<organism evidence="4 5">
    <name type="scientific">Candidatus Schekmanbacteria bacterium RBG_13_48_7</name>
    <dbReference type="NCBI Taxonomy" id="1817878"/>
    <lineage>
        <taxon>Bacteria</taxon>
        <taxon>Candidatus Schekmaniibacteriota</taxon>
    </lineage>
</organism>
<evidence type="ECO:0000313" key="4">
    <source>
        <dbReference type="EMBL" id="OGL49325.1"/>
    </source>
</evidence>
<proteinExistence type="predicted"/>
<sequence>MKSKNILIIEDEIGPREALRIILKNSYEVETVATGKQALMLLEKTGFDLITIDLKLPDILGVKLLETLKTRFPKTEFMVITGYGSYDNLVEIYMMGVPLVFIKPFEINDLSLGIQHAFHRKTILNHIDDLVDWLQKSSLEKGSLLKKSDKKTLEKIKKQILDIEQLTGFYSGHGNNVLEIAAKMFAMLAVPKKEFKVLELACYLHHLGKMGICYPISIKDQSLTTAEQIFLKTYPHQTAKQLKSCNLSEDFLQILLHCEEHYDGTGYPSGLKGEQIPLMSQLLHFSNHLLSLIRNNSFYSKKSHFLDITELIVSDKGKALSPLLVDVYLDINKELFQEIQMI</sequence>
<dbReference type="PROSITE" id="PS51832">
    <property type="entry name" value="HD_GYP"/>
    <property type="match status" value="1"/>
</dbReference>
<accession>A0A1F7S686</accession>
<dbReference type="InterPro" id="IPR011006">
    <property type="entry name" value="CheY-like_superfamily"/>
</dbReference>
<dbReference type="InterPro" id="IPR001789">
    <property type="entry name" value="Sig_transdc_resp-reg_receiver"/>
</dbReference>
<evidence type="ECO:0000259" key="2">
    <source>
        <dbReference type="PROSITE" id="PS50110"/>
    </source>
</evidence>
<dbReference type="SUPFAM" id="SSF109604">
    <property type="entry name" value="HD-domain/PDEase-like"/>
    <property type="match status" value="1"/>
</dbReference>
<dbReference type="Gene3D" id="1.10.3210.10">
    <property type="entry name" value="Hypothetical protein af1432"/>
    <property type="match status" value="1"/>
</dbReference>
<keyword evidence="1" id="KW-0597">Phosphoprotein</keyword>
<dbReference type="InterPro" id="IPR003607">
    <property type="entry name" value="HD/PDEase_dom"/>
</dbReference>